<protein>
    <recommendedName>
        <fullName evidence="15">Fucosyltransferase</fullName>
        <ecNumber evidence="15">2.4.1.-</ecNumber>
    </recommendedName>
</protein>
<dbReference type="UniPathway" id="UPA00378"/>
<comment type="caution">
    <text evidence="18">The sequence shown here is derived from an EMBL/GenBank/DDBJ whole genome shotgun (WGS) entry which is preliminary data.</text>
</comment>
<name>A0A553MWX2_9TELE</name>
<keyword evidence="5 15" id="KW-0808">Transferase</keyword>
<evidence type="ECO:0000256" key="9">
    <source>
        <dbReference type="ARBA" id="ARBA00022989"/>
    </source>
</evidence>
<evidence type="ECO:0000256" key="5">
    <source>
        <dbReference type="ARBA" id="ARBA00022679"/>
    </source>
</evidence>
<keyword evidence="7" id="KW-0256">Endoplasmic reticulum</keyword>
<dbReference type="GO" id="GO:0046922">
    <property type="term" value="F:peptide-O-fucosyltransferase activity"/>
    <property type="evidence" value="ECO:0007669"/>
    <property type="project" value="UniProtKB-EC"/>
</dbReference>
<dbReference type="InterPro" id="IPR038577">
    <property type="entry name" value="GT10-like_C_sf"/>
</dbReference>
<keyword evidence="15" id="KW-0333">Golgi apparatus</keyword>
<dbReference type="Pfam" id="PF00852">
    <property type="entry name" value="Glyco_transf_10"/>
    <property type="match status" value="1"/>
</dbReference>
<reference evidence="18 19" key="1">
    <citation type="journal article" date="2019" name="Sci. Data">
        <title>Hybrid genome assembly and annotation of Danionella translucida.</title>
        <authorList>
            <person name="Kadobianskyi M."/>
            <person name="Schulze L."/>
            <person name="Schuelke M."/>
            <person name="Judkewitz B."/>
        </authorList>
    </citation>
    <scope>NUCLEOTIDE SEQUENCE [LARGE SCALE GENOMIC DNA]</scope>
    <source>
        <strain evidence="18 19">Bolton</strain>
    </source>
</reference>
<comment type="pathway">
    <text evidence="2">Protein modification; protein glycosylation.</text>
</comment>
<feature type="domain" description="Fucosyltransferase C-terminal" evidence="16">
    <location>
        <begin position="181"/>
        <end position="355"/>
    </location>
</feature>
<dbReference type="GO" id="GO:0046920">
    <property type="term" value="F:alpha-(1-&gt;3)-fucosyltransferase activity"/>
    <property type="evidence" value="ECO:0007669"/>
    <property type="project" value="TreeGrafter"/>
</dbReference>
<evidence type="ECO:0000256" key="4">
    <source>
        <dbReference type="ARBA" id="ARBA00022676"/>
    </source>
</evidence>
<comment type="catalytic activity">
    <reaction evidence="12">
        <text>L-threonyl-[protein] + GDP-beta-L-fucose = 3-O-(alpha-L-fucosyl)-L-threonyl-[protein] + GDP + H(+)</text>
        <dbReference type="Rhea" id="RHEA:70491"/>
        <dbReference type="Rhea" id="RHEA-COMP:11060"/>
        <dbReference type="Rhea" id="RHEA-COMP:17915"/>
        <dbReference type="ChEBI" id="CHEBI:15378"/>
        <dbReference type="ChEBI" id="CHEBI:30013"/>
        <dbReference type="ChEBI" id="CHEBI:57273"/>
        <dbReference type="ChEBI" id="CHEBI:58189"/>
        <dbReference type="ChEBI" id="CHEBI:189631"/>
        <dbReference type="EC" id="2.4.1.221"/>
    </reaction>
    <physiologicalReaction direction="left-to-right" evidence="12">
        <dbReference type="Rhea" id="RHEA:70492"/>
    </physiologicalReaction>
</comment>
<evidence type="ECO:0000256" key="14">
    <source>
        <dbReference type="ARBA" id="ARBA00058658"/>
    </source>
</evidence>
<dbReference type="EMBL" id="SRMA01027229">
    <property type="protein sequence ID" value="TRY57692.1"/>
    <property type="molecule type" value="Genomic_DNA"/>
</dbReference>
<evidence type="ECO:0000256" key="12">
    <source>
        <dbReference type="ARBA" id="ARBA00047273"/>
    </source>
</evidence>
<evidence type="ECO:0000256" key="7">
    <source>
        <dbReference type="ARBA" id="ARBA00022824"/>
    </source>
</evidence>
<keyword evidence="8" id="KW-0735">Signal-anchor</keyword>
<keyword evidence="6 15" id="KW-0812">Transmembrane</keyword>
<accession>A0A553MWX2</accession>
<evidence type="ECO:0000256" key="1">
    <source>
        <dbReference type="ARBA" id="ARBA00004648"/>
    </source>
</evidence>
<dbReference type="Gene3D" id="3.40.50.11660">
    <property type="entry name" value="Glycosyl transferase family 10, C-terminal domain"/>
    <property type="match status" value="1"/>
</dbReference>
<organism evidence="18 19">
    <name type="scientific">Danionella cerebrum</name>
    <dbReference type="NCBI Taxonomy" id="2873325"/>
    <lineage>
        <taxon>Eukaryota</taxon>
        <taxon>Metazoa</taxon>
        <taxon>Chordata</taxon>
        <taxon>Craniata</taxon>
        <taxon>Vertebrata</taxon>
        <taxon>Euteleostomi</taxon>
        <taxon>Actinopterygii</taxon>
        <taxon>Neopterygii</taxon>
        <taxon>Teleostei</taxon>
        <taxon>Ostariophysi</taxon>
        <taxon>Cypriniformes</taxon>
        <taxon>Danionidae</taxon>
        <taxon>Danioninae</taxon>
        <taxon>Danionella</taxon>
    </lineage>
</organism>
<keyword evidence="11" id="KW-0325">Glycoprotein</keyword>
<keyword evidence="4 15" id="KW-0328">Glycosyltransferase</keyword>
<dbReference type="InterPro" id="IPR055270">
    <property type="entry name" value="Glyco_tran_10_C"/>
</dbReference>
<dbReference type="AlphaFoldDB" id="A0A553MWX2"/>
<dbReference type="EC" id="2.4.1.-" evidence="15"/>
<keyword evidence="9 15" id="KW-1133">Transmembrane helix</keyword>
<evidence type="ECO:0000256" key="6">
    <source>
        <dbReference type="ARBA" id="ARBA00022692"/>
    </source>
</evidence>
<evidence type="ECO:0000256" key="2">
    <source>
        <dbReference type="ARBA" id="ARBA00004922"/>
    </source>
</evidence>
<dbReference type="GO" id="GO:0032580">
    <property type="term" value="C:Golgi cisterna membrane"/>
    <property type="evidence" value="ECO:0007669"/>
    <property type="project" value="UniProtKB-SubCell"/>
</dbReference>
<gene>
    <name evidence="18" type="ORF">DNTS_025915</name>
</gene>
<dbReference type="FunFam" id="3.40.50.11660:FF:000002">
    <property type="entry name" value="Alpha-(1,3)-fucosyltransferase"/>
    <property type="match status" value="1"/>
</dbReference>
<keyword evidence="19" id="KW-1185">Reference proteome</keyword>
<evidence type="ECO:0000259" key="17">
    <source>
        <dbReference type="Pfam" id="PF17039"/>
    </source>
</evidence>
<comment type="function">
    <text evidence="14">Protein O-fucosyltransferase that specifically catalyzes O-fucosylation of serine or threonine residues in EMI domains of target proteins. Attaches fucose through an O-glycosidic linkage. O-fucosylation of EMI domain-containing proteins may be required for facilitating protein folding and secretion.</text>
</comment>
<keyword evidence="10 15" id="KW-0472">Membrane</keyword>
<comment type="subcellular location">
    <subcellularLocation>
        <location evidence="1">Endoplasmic reticulum membrane</location>
        <topology evidence="1">Single-pass type II membrane protein</topology>
    </subcellularLocation>
    <subcellularLocation>
        <location evidence="15">Golgi apparatus</location>
        <location evidence="15">Golgi stack membrane</location>
        <topology evidence="15">Single-pass type II membrane protein</topology>
    </subcellularLocation>
</comment>
<evidence type="ECO:0000256" key="15">
    <source>
        <dbReference type="RuleBase" id="RU003832"/>
    </source>
</evidence>
<feature type="domain" description="Fucosyltransferase N-terminal" evidence="17">
    <location>
        <begin position="56"/>
        <end position="165"/>
    </location>
</feature>
<dbReference type="InterPro" id="IPR031481">
    <property type="entry name" value="Glyco_tran_10_N"/>
</dbReference>
<dbReference type="OrthoDB" id="427096at2759"/>
<comment type="catalytic activity">
    <reaction evidence="13">
        <text>L-seryl-[protein] + GDP-beta-L-fucose = 3-O-(alpha-L-fucosyl)-L-seryl-[protein] + GDP + H(+)</text>
        <dbReference type="Rhea" id="RHEA:63644"/>
        <dbReference type="Rhea" id="RHEA-COMP:9863"/>
        <dbReference type="Rhea" id="RHEA-COMP:17914"/>
        <dbReference type="ChEBI" id="CHEBI:15378"/>
        <dbReference type="ChEBI" id="CHEBI:29999"/>
        <dbReference type="ChEBI" id="CHEBI:57273"/>
        <dbReference type="ChEBI" id="CHEBI:58189"/>
        <dbReference type="ChEBI" id="CHEBI:189632"/>
        <dbReference type="EC" id="2.4.1.221"/>
    </reaction>
    <physiologicalReaction direction="left-to-right" evidence="13">
        <dbReference type="Rhea" id="RHEA:63645"/>
    </physiologicalReaction>
</comment>
<dbReference type="GO" id="GO:0005789">
    <property type="term" value="C:endoplasmic reticulum membrane"/>
    <property type="evidence" value="ECO:0007669"/>
    <property type="project" value="UniProtKB-SubCell"/>
</dbReference>
<dbReference type="PANTHER" id="PTHR11929">
    <property type="entry name" value="ALPHA- 1,3 -FUCOSYLTRANSFERASE"/>
    <property type="match status" value="1"/>
</dbReference>
<proteinExistence type="inferred from homology"/>
<dbReference type="STRING" id="623744.A0A553MWX2"/>
<evidence type="ECO:0000256" key="3">
    <source>
        <dbReference type="ARBA" id="ARBA00008919"/>
    </source>
</evidence>
<dbReference type="SUPFAM" id="SSF53756">
    <property type="entry name" value="UDP-Glycosyltransferase/glycogen phosphorylase"/>
    <property type="match status" value="1"/>
</dbReference>
<evidence type="ECO:0000256" key="13">
    <source>
        <dbReference type="ARBA" id="ARBA00048647"/>
    </source>
</evidence>
<evidence type="ECO:0000256" key="8">
    <source>
        <dbReference type="ARBA" id="ARBA00022968"/>
    </source>
</evidence>
<evidence type="ECO:0000256" key="11">
    <source>
        <dbReference type="ARBA" id="ARBA00023180"/>
    </source>
</evidence>
<evidence type="ECO:0000256" key="10">
    <source>
        <dbReference type="ARBA" id="ARBA00023136"/>
    </source>
</evidence>
<evidence type="ECO:0000313" key="18">
    <source>
        <dbReference type="EMBL" id="TRY57692.1"/>
    </source>
</evidence>
<comment type="similarity">
    <text evidence="3 15">Belongs to the glycosyltransferase 10 family.</text>
</comment>
<dbReference type="InterPro" id="IPR001503">
    <property type="entry name" value="Glyco_trans_10"/>
</dbReference>
<dbReference type="Proteomes" id="UP000316079">
    <property type="component" value="Unassembled WGS sequence"/>
</dbReference>
<evidence type="ECO:0000313" key="19">
    <source>
        <dbReference type="Proteomes" id="UP000316079"/>
    </source>
</evidence>
<evidence type="ECO:0000259" key="16">
    <source>
        <dbReference type="Pfam" id="PF00852"/>
    </source>
</evidence>
<dbReference type="Pfam" id="PF17039">
    <property type="entry name" value="Glyco_tran_10_N"/>
    <property type="match status" value="1"/>
</dbReference>
<feature type="transmembrane region" description="Helical" evidence="15">
    <location>
        <begin position="24"/>
        <end position="42"/>
    </location>
</feature>
<dbReference type="PANTHER" id="PTHR11929:SF245">
    <property type="entry name" value="FUCOSYLTRANSFERASE"/>
    <property type="match status" value="1"/>
</dbReference>
<sequence>MLLDFRRKNAAGWTIGFPQPQKSLFAFFLAFSIFYTCMLLVAEQSLKSSHAPLASNITILLWHWPFNVSYSLSGDVCLRDYGISGCVLADNRRLFESADLVVFHHYELKRHKEQLPLHHLRPANQRWVWLSLEALGTNERLHRFNNIFNLTMSYHPAADITVPYGKLLPRKSTERNFHVAKNKSFEACWVVSNFQNRHKRSAVFRELNKTLNIQLYGRFVKNSLPKEALLPTISRCYFYLAFENAVSPQYITEKLWRNSFQAGTVPIVLGPPRRDYEAIVPSESFIHVDDFQSIQALADYLKGLIIDPERYNAYFRWKQRYTVKLYTDWRERLCNICPIFGRLPSNKVYEDLETWTKQIVNMKQMLPKSQGVQ</sequence>